<protein>
    <submittedName>
        <fullName evidence="1">Annexin</fullName>
    </submittedName>
</protein>
<reference evidence="1 2" key="1">
    <citation type="submission" date="2019-05" db="EMBL/GenBank/DDBJ databases">
        <title>The compact genome of Giardia muris reveals important steps in the evolution of intestinal protozoan parasites.</title>
        <authorList>
            <person name="Xu F."/>
            <person name="Jimenez-Gonzalez A."/>
            <person name="Einarsson E."/>
            <person name="Astvaldsson A."/>
            <person name="Peirasmaki D."/>
            <person name="Eckmann L."/>
            <person name="Andersson J.O."/>
            <person name="Svard S.G."/>
            <person name="Jerlstrom-Hultqvist J."/>
        </authorList>
    </citation>
    <scope>NUCLEOTIDE SEQUENCE [LARGE SCALE GENOMIC DNA]</scope>
    <source>
        <strain evidence="1 2">Roberts-Thomson</strain>
    </source>
</reference>
<comment type="caution">
    <text evidence="1">The sequence shown here is derived from an EMBL/GenBank/DDBJ whole genome shotgun (WGS) entry which is preliminary data.</text>
</comment>
<dbReference type="GO" id="GO:0005509">
    <property type="term" value="F:calcium ion binding"/>
    <property type="evidence" value="ECO:0007669"/>
    <property type="project" value="InterPro"/>
</dbReference>
<dbReference type="InterPro" id="IPR037104">
    <property type="entry name" value="Annexin_sf"/>
</dbReference>
<dbReference type="EMBL" id="VDLU01000001">
    <property type="protein sequence ID" value="TNJ29686.1"/>
    <property type="molecule type" value="Genomic_DNA"/>
</dbReference>
<dbReference type="VEuPathDB" id="GiardiaDB:GMRT_16339"/>
<dbReference type="Proteomes" id="UP000315496">
    <property type="component" value="Chromosome 1"/>
</dbReference>
<proteinExistence type="predicted"/>
<sequence>MSEVLVSSLCHELHDALSGHAIKGMSVANTLCRQTQEVSSRVALRYQAMTGRSLVSLLTFDSTEEYRQILAQLCLPRLTFRTQVVHQGILAIEEDAGIADSIFLRIIAVLSPLSNAELYDLNLEYRRVFSSCLSTDIDLAISRGSRNNPELSGTRGDAICRIFVSLLSAARDEAVDSYGDISAHIHTLMGSPSAEEATFSLIELLCARSRMSVCRLNDGGLNVLHVLQKLSNDGIIGPVLQTLFLAIYYSSYDQDLFWAYLLSQAISRADTKLLHVTTLLGYDQATDLATSYRTITGGRDLLADLQTTQAESEVVVLGMLLRIIQTE</sequence>
<keyword evidence="2" id="KW-1185">Reference proteome</keyword>
<name>A0A4Z1SV46_GIAMU</name>
<gene>
    <name evidence="1" type="ORF">GMRT_16339</name>
</gene>
<dbReference type="OrthoDB" id="37886at2759"/>
<accession>A0A4Z1SV46</accession>
<evidence type="ECO:0000313" key="2">
    <source>
        <dbReference type="Proteomes" id="UP000315496"/>
    </source>
</evidence>
<organism evidence="1 2">
    <name type="scientific">Giardia muris</name>
    <dbReference type="NCBI Taxonomy" id="5742"/>
    <lineage>
        <taxon>Eukaryota</taxon>
        <taxon>Metamonada</taxon>
        <taxon>Diplomonadida</taxon>
        <taxon>Hexamitidae</taxon>
        <taxon>Giardiinae</taxon>
        <taxon>Giardia</taxon>
    </lineage>
</organism>
<dbReference type="GO" id="GO:0005544">
    <property type="term" value="F:calcium-dependent phospholipid binding"/>
    <property type="evidence" value="ECO:0007669"/>
    <property type="project" value="InterPro"/>
</dbReference>
<evidence type="ECO:0000313" key="1">
    <source>
        <dbReference type="EMBL" id="TNJ29686.1"/>
    </source>
</evidence>
<dbReference type="AlphaFoldDB" id="A0A4Z1SV46"/>
<dbReference type="SUPFAM" id="SSF47874">
    <property type="entry name" value="Annexin"/>
    <property type="match status" value="1"/>
</dbReference>